<dbReference type="SUPFAM" id="SSF55729">
    <property type="entry name" value="Acyl-CoA N-acyltransferases (Nat)"/>
    <property type="match status" value="1"/>
</dbReference>
<dbReference type="UniPathway" id="UPA00113">
    <property type="reaction ID" value="UER00529"/>
</dbReference>
<evidence type="ECO:0000256" key="3">
    <source>
        <dbReference type="ARBA" id="ARBA00022679"/>
    </source>
</evidence>
<dbReference type="Gene3D" id="3.40.630.30">
    <property type="match status" value="1"/>
</dbReference>
<comment type="similarity">
    <text evidence="2 6">Belongs to the acetyltransferase family. GNA1 subfamily.</text>
</comment>
<sequence length="217" mass="25212">MDFPFPREFSGRNFPTSEEINIGFPPRTQYYVDGDLFDISLLKCIDLRKAQCNIRDVENIFHPGDGLVMRPLHITDVNKGYLELLSQLTEIGNVSFDSFVEQFRLIQNRTDSYYIVVVEDTTKKIIVATCSLVLEHKFIHSCGARGRLEDLVVLREYRSRQLGKLLLESLRQLAKHLRCYKVSLECKDELVPYYEQFGFQKEEGNSNFLVQRFTPSA</sequence>
<dbReference type="AlphaFoldDB" id="A0A085N8B2"/>
<evidence type="ECO:0000256" key="4">
    <source>
        <dbReference type="ARBA" id="ARBA00023315"/>
    </source>
</evidence>
<comment type="catalytic activity">
    <reaction evidence="5 6">
        <text>D-glucosamine 6-phosphate + acetyl-CoA = N-acetyl-D-glucosamine 6-phosphate + CoA + H(+)</text>
        <dbReference type="Rhea" id="RHEA:10292"/>
        <dbReference type="ChEBI" id="CHEBI:15378"/>
        <dbReference type="ChEBI" id="CHEBI:57287"/>
        <dbReference type="ChEBI" id="CHEBI:57288"/>
        <dbReference type="ChEBI" id="CHEBI:57513"/>
        <dbReference type="ChEBI" id="CHEBI:58725"/>
        <dbReference type="EC" id="2.3.1.4"/>
    </reaction>
</comment>
<evidence type="ECO:0000256" key="5">
    <source>
        <dbReference type="ARBA" id="ARBA00048964"/>
    </source>
</evidence>
<dbReference type="PROSITE" id="PS51186">
    <property type="entry name" value="GNAT"/>
    <property type="match status" value="1"/>
</dbReference>
<dbReference type="InterPro" id="IPR039143">
    <property type="entry name" value="GNPNAT1-like"/>
</dbReference>
<dbReference type="PANTHER" id="PTHR13355:SF11">
    <property type="entry name" value="GLUCOSAMINE 6-PHOSPHATE N-ACETYLTRANSFERASE"/>
    <property type="match status" value="1"/>
</dbReference>
<dbReference type="InterPro" id="IPR000182">
    <property type="entry name" value="GNAT_dom"/>
</dbReference>
<proteinExistence type="inferred from homology"/>
<dbReference type="GO" id="GO:0004343">
    <property type="term" value="F:glucosamine 6-phosphate N-acetyltransferase activity"/>
    <property type="evidence" value="ECO:0007669"/>
    <property type="project" value="UniProtKB-UniRule"/>
</dbReference>
<keyword evidence="3 6" id="KW-0808">Transferase</keyword>
<evidence type="ECO:0000259" key="7">
    <source>
        <dbReference type="PROSITE" id="PS51186"/>
    </source>
</evidence>
<dbReference type="EC" id="2.3.1.4" evidence="6"/>
<evidence type="ECO:0000256" key="6">
    <source>
        <dbReference type="RuleBase" id="RU365086"/>
    </source>
</evidence>
<comment type="pathway">
    <text evidence="1 6">Nucleotide-sugar biosynthesis; UDP-N-acetyl-alpha-D-glucosamine biosynthesis; N-acetyl-alpha-D-glucosamine 1-phosphate from alpha-D-glucosamine 6-phosphate (route I): step 1/2.</text>
</comment>
<dbReference type="PANTHER" id="PTHR13355">
    <property type="entry name" value="GLUCOSAMINE 6-PHOSPHATE N-ACETYLTRANSFERASE"/>
    <property type="match status" value="1"/>
</dbReference>
<keyword evidence="4 6" id="KW-0012">Acyltransferase</keyword>
<protein>
    <recommendedName>
        <fullName evidence="6">Glucosamine 6-phosphate N-acetyltransferase</fullName>
        <ecNumber evidence="6">2.3.1.4</ecNumber>
    </recommendedName>
</protein>
<dbReference type="Proteomes" id="UP000030758">
    <property type="component" value="Unassembled WGS sequence"/>
</dbReference>
<evidence type="ECO:0000256" key="2">
    <source>
        <dbReference type="ARBA" id="ARBA00006048"/>
    </source>
</evidence>
<dbReference type="EMBL" id="KL367533">
    <property type="protein sequence ID" value="KFD65708.1"/>
    <property type="molecule type" value="Genomic_DNA"/>
</dbReference>
<dbReference type="GO" id="GO:0006048">
    <property type="term" value="P:UDP-N-acetylglucosamine biosynthetic process"/>
    <property type="evidence" value="ECO:0007669"/>
    <property type="project" value="UniProtKB-UniRule"/>
</dbReference>
<feature type="domain" description="N-acetyltransferase" evidence="7">
    <location>
        <begin position="72"/>
        <end position="217"/>
    </location>
</feature>
<dbReference type="InterPro" id="IPR016181">
    <property type="entry name" value="Acyl_CoA_acyltransferase"/>
</dbReference>
<dbReference type="FunFam" id="3.40.630.30:FF:000043">
    <property type="entry name" value="Glucosamine 6-phosphate N-acetyltransferase"/>
    <property type="match status" value="1"/>
</dbReference>
<gene>
    <name evidence="8" type="ORF">M514_11164</name>
</gene>
<dbReference type="CDD" id="cd04301">
    <property type="entry name" value="NAT_SF"/>
    <property type="match status" value="1"/>
</dbReference>
<evidence type="ECO:0000313" key="8">
    <source>
        <dbReference type="EMBL" id="KFD65708.1"/>
    </source>
</evidence>
<dbReference type="Pfam" id="PF00583">
    <property type="entry name" value="Acetyltransf_1"/>
    <property type="match status" value="1"/>
</dbReference>
<name>A0A085N8B2_9BILA</name>
<reference evidence="8" key="1">
    <citation type="journal article" date="2014" name="Nat. Genet.">
        <title>Genome and transcriptome of the porcine whipworm Trichuris suis.</title>
        <authorList>
            <person name="Jex A.R."/>
            <person name="Nejsum P."/>
            <person name="Schwarz E.M."/>
            <person name="Hu L."/>
            <person name="Young N.D."/>
            <person name="Hall R.S."/>
            <person name="Korhonen P.K."/>
            <person name="Liao S."/>
            <person name="Thamsborg S."/>
            <person name="Xia J."/>
            <person name="Xu P."/>
            <person name="Wang S."/>
            <person name="Scheerlinck J.P."/>
            <person name="Hofmann A."/>
            <person name="Sternberg P.W."/>
            <person name="Wang J."/>
            <person name="Gasser R.B."/>
        </authorList>
    </citation>
    <scope>NUCLEOTIDE SEQUENCE [LARGE SCALE GENOMIC DNA]</scope>
    <source>
        <strain evidence="8">DCEP-RM93F</strain>
    </source>
</reference>
<accession>A0A085N8B2</accession>
<organism evidence="8">
    <name type="scientific">Trichuris suis</name>
    <name type="common">pig whipworm</name>
    <dbReference type="NCBI Taxonomy" id="68888"/>
    <lineage>
        <taxon>Eukaryota</taxon>
        <taxon>Metazoa</taxon>
        <taxon>Ecdysozoa</taxon>
        <taxon>Nematoda</taxon>
        <taxon>Enoplea</taxon>
        <taxon>Dorylaimia</taxon>
        <taxon>Trichinellida</taxon>
        <taxon>Trichuridae</taxon>
        <taxon>Trichuris</taxon>
    </lineage>
</organism>
<evidence type="ECO:0000256" key="1">
    <source>
        <dbReference type="ARBA" id="ARBA00004832"/>
    </source>
</evidence>